<evidence type="ECO:0000256" key="2">
    <source>
        <dbReference type="ARBA" id="ARBA00022840"/>
    </source>
</evidence>
<protein>
    <recommendedName>
        <fullName evidence="3">Protein kinase domain-containing protein</fullName>
    </recommendedName>
</protein>
<dbReference type="Gene3D" id="1.10.510.10">
    <property type="entry name" value="Transferase(Phosphotransferase) domain 1"/>
    <property type="match status" value="1"/>
</dbReference>
<dbReference type="SUPFAM" id="SSF56112">
    <property type="entry name" value="Protein kinase-like (PK-like)"/>
    <property type="match status" value="1"/>
</dbReference>
<dbReference type="AlphaFoldDB" id="A0ABC8T5B0"/>
<dbReference type="InterPro" id="IPR045274">
    <property type="entry name" value="WAK-like"/>
</dbReference>
<dbReference type="Gene3D" id="3.30.200.20">
    <property type="entry name" value="Phosphorylase Kinase, domain 1"/>
    <property type="match status" value="1"/>
</dbReference>
<reference evidence="4 5" key="1">
    <citation type="submission" date="2024-02" db="EMBL/GenBank/DDBJ databases">
        <authorList>
            <person name="Vignale AGUSTIN F."/>
            <person name="Sosa J E."/>
            <person name="Modenutti C."/>
        </authorList>
    </citation>
    <scope>NUCLEOTIDE SEQUENCE [LARGE SCALE GENOMIC DNA]</scope>
</reference>
<dbReference type="GO" id="GO:0005524">
    <property type="term" value="F:ATP binding"/>
    <property type="evidence" value="ECO:0007669"/>
    <property type="project" value="UniProtKB-KW"/>
</dbReference>
<dbReference type="Pfam" id="PF00069">
    <property type="entry name" value="Pkinase"/>
    <property type="match status" value="1"/>
</dbReference>
<feature type="domain" description="Protein kinase" evidence="3">
    <location>
        <begin position="60"/>
        <end position="342"/>
    </location>
</feature>
<dbReference type="Proteomes" id="UP001642360">
    <property type="component" value="Unassembled WGS sequence"/>
</dbReference>
<evidence type="ECO:0000313" key="4">
    <source>
        <dbReference type="EMBL" id="CAK9164613.1"/>
    </source>
</evidence>
<dbReference type="InterPro" id="IPR011009">
    <property type="entry name" value="Kinase-like_dom_sf"/>
</dbReference>
<keyword evidence="1" id="KW-0547">Nucleotide-binding</keyword>
<keyword evidence="2" id="KW-0067">ATP-binding</keyword>
<name>A0ABC8T5B0_9AQUA</name>
<organism evidence="4 5">
    <name type="scientific">Ilex paraguariensis</name>
    <name type="common">yerba mate</name>
    <dbReference type="NCBI Taxonomy" id="185542"/>
    <lineage>
        <taxon>Eukaryota</taxon>
        <taxon>Viridiplantae</taxon>
        <taxon>Streptophyta</taxon>
        <taxon>Embryophyta</taxon>
        <taxon>Tracheophyta</taxon>
        <taxon>Spermatophyta</taxon>
        <taxon>Magnoliopsida</taxon>
        <taxon>eudicotyledons</taxon>
        <taxon>Gunneridae</taxon>
        <taxon>Pentapetalae</taxon>
        <taxon>asterids</taxon>
        <taxon>campanulids</taxon>
        <taxon>Aquifoliales</taxon>
        <taxon>Aquifoliaceae</taxon>
        <taxon>Ilex</taxon>
    </lineage>
</organism>
<evidence type="ECO:0000256" key="1">
    <source>
        <dbReference type="ARBA" id="ARBA00022741"/>
    </source>
</evidence>
<dbReference type="PROSITE" id="PS50011">
    <property type="entry name" value="PROTEIN_KINASE_DOM"/>
    <property type="match status" value="1"/>
</dbReference>
<dbReference type="InterPro" id="IPR000719">
    <property type="entry name" value="Prot_kinase_dom"/>
</dbReference>
<comment type="caution">
    <text evidence="4">The sequence shown here is derived from an EMBL/GenBank/DDBJ whole genome shotgun (WGS) entry which is preliminary data.</text>
</comment>
<proteinExistence type="predicted"/>
<sequence>MEFGRRLFSLLKTSKKEDEELFLSAGNTSAQLEELIASSNGGQGIPIRRFTAKELIKATNNFKEIVGYTGNCHIFTGSFDKSPILVKKFREFSPDRSLSGAIRDIVITSRMSQHKNVLKLLGFSIEFKIPVLVYECAWTKVEQLPNLLYPRPKTAFRWKNRLRIATDIGNAIAYLHTAFPAPIVYRDLNPQNIVIDQDGVAKLLEFSLSTSIPPGESSVEDCVVGTTGYGDPEYTITGIITLKTDVYMFGMLLLVLLTGKKPLDPYSGSLKDCVKDHVKNNRFNKILDDTILAEDGGIRKEQQLQASVALALRCVENKGENRPELVEVVEKLRWIERSVHLF</sequence>
<dbReference type="EMBL" id="CAUOFW020004247">
    <property type="protein sequence ID" value="CAK9164613.1"/>
    <property type="molecule type" value="Genomic_DNA"/>
</dbReference>
<keyword evidence="5" id="KW-1185">Reference proteome</keyword>
<gene>
    <name evidence="4" type="ORF">ILEXP_LOCUS33755</name>
</gene>
<dbReference type="PANTHER" id="PTHR27005:SF466">
    <property type="entry name" value="NON-FUNCTIONAL PSEUDOKINASE ZED1-LIKE"/>
    <property type="match status" value="1"/>
</dbReference>
<evidence type="ECO:0000259" key="3">
    <source>
        <dbReference type="PROSITE" id="PS50011"/>
    </source>
</evidence>
<dbReference type="PANTHER" id="PTHR27005">
    <property type="entry name" value="WALL-ASSOCIATED RECEPTOR KINASE-LIKE 21"/>
    <property type="match status" value="1"/>
</dbReference>
<evidence type="ECO:0000313" key="5">
    <source>
        <dbReference type="Proteomes" id="UP001642360"/>
    </source>
</evidence>
<accession>A0ABC8T5B0</accession>